<sequence length="405" mass="43786">MSVGALSENVSRLRKARDLSQERLAESASVGVDTVARIEQGLRVTCRPATLRRLAAALDVTVDVLLGQTTTRDSADLDVAPLRCAITAGHHIPGLHDDTGAAREGVTAHVLLSDAHQAWRAYVDGRHAELIHVLPELLTVSRQLIDIAGCDDKARAYRALSTAYRVSAGLAGRLDLDDLAWTAAERGLDAARYSDAPDEESAITIRYLTWTLVRQGRFEQAERVAVQAAEQIQPAMFDQNDTRAGVFGNLLFNAASAALFSGNSARAERLLAEAHAAAVRTQRDTANEAAIFGPRVVAFQRVELIAHSGDAAHALHQAGTVPASRGSVPAFWESGHRLRLAAAAMDVRRHKLALSLLDEARSLAPDWARRQPLGIATMRRLVDCAPRRQGAPFSELARHYNVVPA</sequence>
<dbReference type="CDD" id="cd00093">
    <property type="entry name" value="HTH_XRE"/>
    <property type="match status" value="1"/>
</dbReference>
<dbReference type="InterPro" id="IPR010982">
    <property type="entry name" value="Lambda_DNA-bd_dom_sf"/>
</dbReference>
<dbReference type="EMBL" id="FZNW01000014">
    <property type="protein sequence ID" value="SNR68012.1"/>
    <property type="molecule type" value="Genomic_DNA"/>
</dbReference>
<dbReference type="InterPro" id="IPR001387">
    <property type="entry name" value="Cro/C1-type_HTH"/>
</dbReference>
<dbReference type="Gene3D" id="1.10.260.40">
    <property type="entry name" value="lambda repressor-like DNA-binding domains"/>
    <property type="match status" value="1"/>
</dbReference>
<keyword evidence="3" id="KW-1185">Reference proteome</keyword>
<dbReference type="Proteomes" id="UP000198348">
    <property type="component" value="Unassembled WGS sequence"/>
</dbReference>
<name>A0A238YAM4_9PSEU</name>
<dbReference type="InterPro" id="IPR011990">
    <property type="entry name" value="TPR-like_helical_dom_sf"/>
</dbReference>
<organism evidence="2 3">
    <name type="scientific">Haloechinothrix alba</name>
    <dbReference type="NCBI Taxonomy" id="664784"/>
    <lineage>
        <taxon>Bacteria</taxon>
        <taxon>Bacillati</taxon>
        <taxon>Actinomycetota</taxon>
        <taxon>Actinomycetes</taxon>
        <taxon>Pseudonocardiales</taxon>
        <taxon>Pseudonocardiaceae</taxon>
        <taxon>Haloechinothrix</taxon>
    </lineage>
</organism>
<accession>A0A238YAM4</accession>
<dbReference type="Pfam" id="PF13560">
    <property type="entry name" value="HTH_31"/>
    <property type="match status" value="1"/>
</dbReference>
<feature type="domain" description="HTH cro/C1-type" evidence="1">
    <location>
        <begin position="10"/>
        <end position="65"/>
    </location>
</feature>
<gene>
    <name evidence="2" type="ORF">SAMN06265360_11491</name>
</gene>
<proteinExistence type="predicted"/>
<dbReference type="AlphaFoldDB" id="A0A238YAM4"/>
<dbReference type="OrthoDB" id="3420984at2"/>
<dbReference type="GO" id="GO:0003677">
    <property type="term" value="F:DNA binding"/>
    <property type="evidence" value="ECO:0007669"/>
    <property type="project" value="InterPro"/>
</dbReference>
<evidence type="ECO:0000259" key="1">
    <source>
        <dbReference type="PROSITE" id="PS50943"/>
    </source>
</evidence>
<reference evidence="2 3" key="1">
    <citation type="submission" date="2017-06" db="EMBL/GenBank/DDBJ databases">
        <authorList>
            <person name="Kim H.J."/>
            <person name="Triplett B.A."/>
        </authorList>
    </citation>
    <scope>NUCLEOTIDE SEQUENCE [LARGE SCALE GENOMIC DNA]</scope>
    <source>
        <strain evidence="2 3">DSM 45207</strain>
    </source>
</reference>
<evidence type="ECO:0000313" key="3">
    <source>
        <dbReference type="Proteomes" id="UP000198348"/>
    </source>
</evidence>
<dbReference type="PROSITE" id="PS50943">
    <property type="entry name" value="HTH_CROC1"/>
    <property type="match status" value="1"/>
</dbReference>
<dbReference type="SMART" id="SM00530">
    <property type="entry name" value="HTH_XRE"/>
    <property type="match status" value="1"/>
</dbReference>
<dbReference type="SUPFAM" id="SSF47413">
    <property type="entry name" value="lambda repressor-like DNA-binding domains"/>
    <property type="match status" value="1"/>
</dbReference>
<protein>
    <submittedName>
        <fullName evidence="2">Helix-turn-helix domain-containing protein</fullName>
    </submittedName>
</protein>
<dbReference type="Gene3D" id="1.25.40.10">
    <property type="entry name" value="Tetratricopeptide repeat domain"/>
    <property type="match status" value="1"/>
</dbReference>
<evidence type="ECO:0000313" key="2">
    <source>
        <dbReference type="EMBL" id="SNR68012.1"/>
    </source>
</evidence>